<feature type="domain" description="Dienelactone hydrolase" evidence="1">
    <location>
        <begin position="104"/>
        <end position="280"/>
    </location>
</feature>
<sequence length="282" mass="30933">MYLHIPAQEASKGVTGPIRAELPLCVLGNRERDGISEFDFPASIEPVLSPSAVVSDVALVHNSAYQEDVVESPLPVLLFKVQFEPVFERFRFGADILSRTSNAVVLVPDFLKGNYVLPEWIPPDTEEKKKQFTRVMSESANPAANAEVLLRVVEEAKRRFPSVTAWGGVGLCWGGKVTALASGPGTPFAATGQVHPGLLDKADAERLTIPHIVLASKDESAQTVADYKTVIASNEKGGHVETYGTMWHGWMGTRANLENEDSRNEYARGYGQLAEFFKKYLE</sequence>
<keyword evidence="3" id="KW-1185">Reference proteome</keyword>
<dbReference type="InterPro" id="IPR002925">
    <property type="entry name" value="Dienelactn_hydro"/>
</dbReference>
<protein>
    <recommendedName>
        <fullName evidence="1">Dienelactone hydrolase domain-containing protein</fullName>
    </recommendedName>
</protein>
<proteinExistence type="predicted"/>
<dbReference type="GO" id="GO:0016787">
    <property type="term" value="F:hydrolase activity"/>
    <property type="evidence" value="ECO:0007669"/>
    <property type="project" value="InterPro"/>
</dbReference>
<reference evidence="2 3" key="1">
    <citation type="submission" date="2019-06" db="EMBL/GenBank/DDBJ databases">
        <title>Wine fermentation using esterase from Monascus purpureus.</title>
        <authorList>
            <person name="Geng C."/>
            <person name="Zhang Y."/>
        </authorList>
    </citation>
    <scope>NUCLEOTIDE SEQUENCE [LARGE SCALE GENOMIC DNA]</scope>
    <source>
        <strain evidence="2">HQ1</strain>
    </source>
</reference>
<dbReference type="Pfam" id="PF01738">
    <property type="entry name" value="DLH"/>
    <property type="match status" value="1"/>
</dbReference>
<organism evidence="2 3">
    <name type="scientific">Monascus purpureus</name>
    <name type="common">Red mold</name>
    <name type="synonym">Monascus anka</name>
    <dbReference type="NCBI Taxonomy" id="5098"/>
    <lineage>
        <taxon>Eukaryota</taxon>
        <taxon>Fungi</taxon>
        <taxon>Dikarya</taxon>
        <taxon>Ascomycota</taxon>
        <taxon>Pezizomycotina</taxon>
        <taxon>Eurotiomycetes</taxon>
        <taxon>Eurotiomycetidae</taxon>
        <taxon>Eurotiales</taxon>
        <taxon>Aspergillaceae</taxon>
        <taxon>Monascus</taxon>
    </lineage>
</organism>
<dbReference type="PANTHER" id="PTHR47668">
    <property type="entry name" value="DIENELACTONE HYDROLASE FAMILY PROTEIN (AFU_ORTHOLOGUE AFUA_6G01940)"/>
    <property type="match status" value="1"/>
</dbReference>
<dbReference type="PANTHER" id="PTHR47668:SF1">
    <property type="entry name" value="DIENELACTONE HYDROLASE DOMAIN-CONTAINING PROTEIN-RELATED"/>
    <property type="match status" value="1"/>
</dbReference>
<dbReference type="Proteomes" id="UP000319663">
    <property type="component" value="Unassembled WGS sequence"/>
</dbReference>
<gene>
    <name evidence="2" type="ORF">MPDQ_000332</name>
</gene>
<dbReference type="STRING" id="5098.A0A507QUA7"/>
<evidence type="ECO:0000313" key="3">
    <source>
        <dbReference type="Proteomes" id="UP000319663"/>
    </source>
</evidence>
<dbReference type="AlphaFoldDB" id="A0A507QUA7"/>
<dbReference type="Gene3D" id="3.40.50.1820">
    <property type="entry name" value="alpha/beta hydrolase"/>
    <property type="match status" value="1"/>
</dbReference>
<evidence type="ECO:0000313" key="2">
    <source>
        <dbReference type="EMBL" id="TQB70562.1"/>
    </source>
</evidence>
<dbReference type="SUPFAM" id="SSF53474">
    <property type="entry name" value="alpha/beta-Hydrolases"/>
    <property type="match status" value="1"/>
</dbReference>
<dbReference type="InterPro" id="IPR029058">
    <property type="entry name" value="AB_hydrolase_fold"/>
</dbReference>
<dbReference type="EMBL" id="VIFY01000103">
    <property type="protein sequence ID" value="TQB70562.1"/>
    <property type="molecule type" value="Genomic_DNA"/>
</dbReference>
<accession>A0A507QUA7</accession>
<comment type="caution">
    <text evidence="2">The sequence shown here is derived from an EMBL/GenBank/DDBJ whole genome shotgun (WGS) entry which is preliminary data.</text>
</comment>
<evidence type="ECO:0000259" key="1">
    <source>
        <dbReference type="Pfam" id="PF01738"/>
    </source>
</evidence>
<name>A0A507QUA7_MONPU</name>